<feature type="signal peptide" evidence="1">
    <location>
        <begin position="1"/>
        <end position="20"/>
    </location>
</feature>
<dbReference type="Proteomes" id="UP001451303">
    <property type="component" value="Unassembled WGS sequence"/>
</dbReference>
<protein>
    <recommendedName>
        <fullName evidence="4">Extracellular membrane protein CFEM domain-containing protein</fullName>
    </recommendedName>
</protein>
<sequence>MRSFTRLIAVPLALATQALSQSLPTSTVTATASGSSSSSSSSIITTPLTNSLLPTSDRPTPVSECPIIISTTSVCSTCMTIDCVTVSTVTAGCTCANPPMTVYQSWGCEKGCDALPSGCKTLYEVISEEAGKCSGLGTVTSGGDFGNGTAAAAAASSTVMSFSSDGPLGPVKPTISGPISINAAGRQATPFRFW</sequence>
<feature type="chain" id="PRO_5046778894" description="Extracellular membrane protein CFEM domain-containing protein" evidence="1">
    <location>
        <begin position="21"/>
        <end position="194"/>
    </location>
</feature>
<gene>
    <name evidence="2" type="ORF">QR685DRAFT_439345</name>
</gene>
<keyword evidence="3" id="KW-1185">Reference proteome</keyword>
<proteinExistence type="predicted"/>
<comment type="caution">
    <text evidence="2">The sequence shown here is derived from an EMBL/GenBank/DDBJ whole genome shotgun (WGS) entry which is preliminary data.</text>
</comment>
<evidence type="ECO:0000256" key="1">
    <source>
        <dbReference type="SAM" id="SignalP"/>
    </source>
</evidence>
<dbReference type="EMBL" id="JAVLET010000003">
    <property type="protein sequence ID" value="KAL0471747.1"/>
    <property type="molecule type" value="Genomic_DNA"/>
</dbReference>
<evidence type="ECO:0000313" key="2">
    <source>
        <dbReference type="EMBL" id="KAL0471747.1"/>
    </source>
</evidence>
<keyword evidence="1" id="KW-0732">Signal</keyword>
<organism evidence="2 3">
    <name type="scientific">Neurospora intermedia</name>
    <dbReference type="NCBI Taxonomy" id="5142"/>
    <lineage>
        <taxon>Eukaryota</taxon>
        <taxon>Fungi</taxon>
        <taxon>Dikarya</taxon>
        <taxon>Ascomycota</taxon>
        <taxon>Pezizomycotina</taxon>
        <taxon>Sordariomycetes</taxon>
        <taxon>Sordariomycetidae</taxon>
        <taxon>Sordariales</taxon>
        <taxon>Sordariaceae</taxon>
        <taxon>Neurospora</taxon>
    </lineage>
</organism>
<name>A0ABR3DH83_NEUIN</name>
<evidence type="ECO:0008006" key="4">
    <source>
        <dbReference type="Google" id="ProtNLM"/>
    </source>
</evidence>
<reference evidence="2 3" key="1">
    <citation type="submission" date="2023-09" db="EMBL/GenBank/DDBJ databases">
        <title>Multi-omics analysis of a traditional fermented food reveals byproduct-associated fungal strains for waste-to-food upcycling.</title>
        <authorList>
            <consortium name="Lawrence Berkeley National Laboratory"/>
            <person name="Rekdal V.M."/>
            <person name="Villalobos-Escobedo J.M."/>
            <person name="Rodriguez-Valeron N."/>
            <person name="Garcia M.O."/>
            <person name="Vasquez D.P."/>
            <person name="Damayanti I."/>
            <person name="Sorensen P.M."/>
            <person name="Baidoo E.E."/>
            <person name="De Carvalho A.C."/>
            <person name="Riley R."/>
            <person name="Lipzen A."/>
            <person name="He G."/>
            <person name="Yan M."/>
            <person name="Haridas S."/>
            <person name="Daum C."/>
            <person name="Yoshinaga Y."/>
            <person name="Ng V."/>
            <person name="Grigoriev I.V."/>
            <person name="Munk R."/>
            <person name="Nuraida L."/>
            <person name="Wijaya C.H."/>
            <person name="Morales P.-C."/>
            <person name="Keasling J.D."/>
        </authorList>
    </citation>
    <scope>NUCLEOTIDE SEQUENCE [LARGE SCALE GENOMIC DNA]</scope>
    <source>
        <strain evidence="2 3">FGSC 2613</strain>
    </source>
</reference>
<evidence type="ECO:0000313" key="3">
    <source>
        <dbReference type="Proteomes" id="UP001451303"/>
    </source>
</evidence>
<accession>A0ABR3DH83</accession>